<evidence type="ECO:0000256" key="1">
    <source>
        <dbReference type="ARBA" id="ARBA00012838"/>
    </source>
</evidence>
<dbReference type="GO" id="GO:0005739">
    <property type="term" value="C:mitochondrion"/>
    <property type="evidence" value="ECO:0007669"/>
    <property type="project" value="UniProtKB-ARBA"/>
</dbReference>
<keyword evidence="2" id="KW-0436">Ligase</keyword>
<evidence type="ECO:0000259" key="8">
    <source>
        <dbReference type="Pfam" id="PF09334"/>
    </source>
</evidence>
<proteinExistence type="predicted"/>
<evidence type="ECO:0000256" key="2">
    <source>
        <dbReference type="ARBA" id="ARBA00022598"/>
    </source>
</evidence>
<dbReference type="PRINTS" id="PR01041">
    <property type="entry name" value="TRNASYNTHMET"/>
</dbReference>
<evidence type="ECO:0000313" key="10">
    <source>
        <dbReference type="EMBL" id="SUZ70924.1"/>
    </source>
</evidence>
<dbReference type="EMBL" id="UINC01001105">
    <property type="protein sequence ID" value="SUZ70924.1"/>
    <property type="molecule type" value="Genomic_DNA"/>
</dbReference>
<dbReference type="GO" id="GO:0006431">
    <property type="term" value="P:methionyl-tRNA aminoacylation"/>
    <property type="evidence" value="ECO:0007669"/>
    <property type="project" value="InterPro"/>
</dbReference>
<accession>A0A381PW90</accession>
<dbReference type="InterPro" id="IPR014729">
    <property type="entry name" value="Rossmann-like_a/b/a_fold"/>
</dbReference>
<dbReference type="CDD" id="cd07957">
    <property type="entry name" value="Anticodon_Ia_Met"/>
    <property type="match status" value="1"/>
</dbReference>
<dbReference type="AlphaFoldDB" id="A0A381PW90"/>
<name>A0A381PW90_9ZZZZ</name>
<comment type="catalytic activity">
    <reaction evidence="7">
        <text>tRNA(Met) + L-methionine + ATP = L-methionyl-tRNA(Met) + AMP + diphosphate</text>
        <dbReference type="Rhea" id="RHEA:13481"/>
        <dbReference type="Rhea" id="RHEA-COMP:9667"/>
        <dbReference type="Rhea" id="RHEA-COMP:9698"/>
        <dbReference type="ChEBI" id="CHEBI:30616"/>
        <dbReference type="ChEBI" id="CHEBI:33019"/>
        <dbReference type="ChEBI" id="CHEBI:57844"/>
        <dbReference type="ChEBI" id="CHEBI:78442"/>
        <dbReference type="ChEBI" id="CHEBI:78530"/>
        <dbReference type="ChEBI" id="CHEBI:456215"/>
        <dbReference type="EC" id="6.1.1.10"/>
    </reaction>
</comment>
<feature type="domain" description="Methionyl-tRNA synthetase anticodon-binding" evidence="9">
    <location>
        <begin position="360"/>
        <end position="447"/>
    </location>
</feature>
<organism evidence="10">
    <name type="scientific">marine metagenome</name>
    <dbReference type="NCBI Taxonomy" id="408172"/>
    <lineage>
        <taxon>unclassified sequences</taxon>
        <taxon>metagenomes</taxon>
        <taxon>ecological metagenomes</taxon>
    </lineage>
</organism>
<evidence type="ECO:0000256" key="5">
    <source>
        <dbReference type="ARBA" id="ARBA00022917"/>
    </source>
</evidence>
<dbReference type="FunFam" id="2.170.220.10:FF:000001">
    <property type="entry name" value="methionine--tRNA ligase, mitochondrial"/>
    <property type="match status" value="1"/>
</dbReference>
<evidence type="ECO:0000259" key="9">
    <source>
        <dbReference type="Pfam" id="PF19303"/>
    </source>
</evidence>
<dbReference type="SUPFAM" id="SSF47323">
    <property type="entry name" value="Anticodon-binding domain of a subclass of class I aminoacyl-tRNA synthetases"/>
    <property type="match status" value="1"/>
</dbReference>
<dbReference type="Pfam" id="PF19303">
    <property type="entry name" value="Anticodon_3"/>
    <property type="match status" value="1"/>
</dbReference>
<evidence type="ECO:0000256" key="7">
    <source>
        <dbReference type="ARBA" id="ARBA00047364"/>
    </source>
</evidence>
<dbReference type="Pfam" id="PF09334">
    <property type="entry name" value="tRNA-synt_1g"/>
    <property type="match status" value="2"/>
</dbReference>
<dbReference type="Gene3D" id="3.40.50.620">
    <property type="entry name" value="HUPs"/>
    <property type="match status" value="1"/>
</dbReference>
<evidence type="ECO:0000256" key="6">
    <source>
        <dbReference type="ARBA" id="ARBA00023146"/>
    </source>
</evidence>
<keyword evidence="4" id="KW-0067">ATP-binding</keyword>
<dbReference type="InterPro" id="IPR033911">
    <property type="entry name" value="MetRS_core"/>
</dbReference>
<dbReference type="Gene3D" id="2.170.220.10">
    <property type="match status" value="1"/>
</dbReference>
<dbReference type="InterPro" id="IPR023457">
    <property type="entry name" value="Met-tRNA_synth_2"/>
</dbReference>
<keyword evidence="6" id="KW-0030">Aminoacyl-tRNA synthetase</keyword>
<dbReference type="NCBIfam" id="TIGR00398">
    <property type="entry name" value="metG"/>
    <property type="match status" value="1"/>
</dbReference>
<keyword evidence="3" id="KW-0547">Nucleotide-binding</keyword>
<evidence type="ECO:0000256" key="4">
    <source>
        <dbReference type="ARBA" id="ARBA00022840"/>
    </source>
</evidence>
<dbReference type="InterPro" id="IPR014758">
    <property type="entry name" value="Met-tRNA_synth"/>
</dbReference>
<dbReference type="GO" id="GO:0004825">
    <property type="term" value="F:methionine-tRNA ligase activity"/>
    <property type="evidence" value="ECO:0007669"/>
    <property type="project" value="UniProtKB-EC"/>
</dbReference>
<dbReference type="InterPro" id="IPR015413">
    <property type="entry name" value="Methionyl/Leucyl_tRNA_Synth"/>
</dbReference>
<dbReference type="PANTHER" id="PTHR43326:SF1">
    <property type="entry name" value="METHIONINE--TRNA LIGASE, MITOCHONDRIAL"/>
    <property type="match status" value="1"/>
</dbReference>
<dbReference type="GO" id="GO:0005524">
    <property type="term" value="F:ATP binding"/>
    <property type="evidence" value="ECO:0007669"/>
    <property type="project" value="UniProtKB-KW"/>
</dbReference>
<dbReference type="EC" id="6.1.1.10" evidence="1"/>
<keyword evidence="5" id="KW-0648">Protein biosynthesis</keyword>
<feature type="non-terminal residue" evidence="10">
    <location>
        <position position="1"/>
    </location>
</feature>
<gene>
    <name evidence="10" type="ORF">METZ01_LOCUS23778</name>
</gene>
<evidence type="ECO:0000256" key="3">
    <source>
        <dbReference type="ARBA" id="ARBA00022741"/>
    </source>
</evidence>
<sequence>VLADTLARYYRQTGAEVRFLTGTDEHGQKMQETAAKRDMTPIELADQMAESFEAAWKDLNISFDRFIRTSEPEHIGVVSTVLERLWAKGQIYDDVYSGWYCVQEERYWTEREVGAEHLCPDCKRPVEFVEEKNYFFRMSDYQERLIQHIEDHPEWIVPGTRRNEILGFLKQPLQDLSISRPKSRLAWGVTLPFDPDHVCYVWVDALINYVTASGLLDPDSGPDQPGFADQGNSWWPASLHIMGKDIITTHAVYWPTLLMAADLPLPKQILAHGWWIMEDEKMAKSVGNVVDPLALREDYGTDGVRWYLLRDMPTGSDASYTPERFHARYDELANVLGNLASRAISMIVKYRDGIIPEAAGDGLEADIASTLSAVTGHMDALRVHDAMATSMDLARTANGYVDRREPWSQAKDPSGAEDLDETLASLARVIAVLTALFLPVTPQKMTDLAGRLGLKSVPTLDQARSISLGGLRVEKGAPLFPRVDR</sequence>
<reference evidence="10" key="1">
    <citation type="submission" date="2018-05" db="EMBL/GenBank/DDBJ databases">
        <authorList>
            <person name="Lanie J.A."/>
            <person name="Ng W.-L."/>
            <person name="Kazmierczak K.M."/>
            <person name="Andrzejewski T.M."/>
            <person name="Davidsen T.M."/>
            <person name="Wayne K.J."/>
            <person name="Tettelin H."/>
            <person name="Glass J.I."/>
            <person name="Rusch D."/>
            <person name="Podicherti R."/>
            <person name="Tsui H.-C.T."/>
            <person name="Winkler M.E."/>
        </authorList>
    </citation>
    <scope>NUCLEOTIDE SEQUENCE</scope>
</reference>
<dbReference type="InterPro" id="IPR009080">
    <property type="entry name" value="tRNAsynth_Ia_anticodon-bd"/>
</dbReference>
<protein>
    <recommendedName>
        <fullName evidence="1">methionine--tRNA ligase</fullName>
        <ecNumber evidence="1">6.1.1.10</ecNumber>
    </recommendedName>
</protein>
<dbReference type="Gene3D" id="1.10.730.10">
    <property type="entry name" value="Isoleucyl-tRNA Synthetase, Domain 1"/>
    <property type="match status" value="1"/>
</dbReference>
<feature type="domain" description="Methionyl/Leucyl tRNA synthetase" evidence="8">
    <location>
        <begin position="1"/>
        <end position="124"/>
    </location>
</feature>
<dbReference type="CDD" id="cd00814">
    <property type="entry name" value="MetRS_core"/>
    <property type="match status" value="1"/>
</dbReference>
<feature type="domain" description="Methionyl/Leucyl tRNA synthetase" evidence="8">
    <location>
        <begin position="127"/>
        <end position="343"/>
    </location>
</feature>
<dbReference type="InterPro" id="IPR041872">
    <property type="entry name" value="Anticodon_Met"/>
</dbReference>
<dbReference type="PANTHER" id="PTHR43326">
    <property type="entry name" value="METHIONYL-TRNA SYNTHETASE"/>
    <property type="match status" value="1"/>
</dbReference>
<dbReference type="SUPFAM" id="SSF52374">
    <property type="entry name" value="Nucleotidylyl transferase"/>
    <property type="match status" value="1"/>
</dbReference>